<comment type="caution">
    <text evidence="1">The sequence shown here is derived from an EMBL/GenBank/DDBJ whole genome shotgun (WGS) entry which is preliminary data.</text>
</comment>
<organism evidence="1 2">
    <name type="scientific">Larinioides sclopetarius</name>
    <dbReference type="NCBI Taxonomy" id="280406"/>
    <lineage>
        <taxon>Eukaryota</taxon>
        <taxon>Metazoa</taxon>
        <taxon>Ecdysozoa</taxon>
        <taxon>Arthropoda</taxon>
        <taxon>Chelicerata</taxon>
        <taxon>Arachnida</taxon>
        <taxon>Araneae</taxon>
        <taxon>Araneomorphae</taxon>
        <taxon>Entelegynae</taxon>
        <taxon>Araneoidea</taxon>
        <taxon>Araneidae</taxon>
        <taxon>Larinioides</taxon>
    </lineage>
</organism>
<keyword evidence="2" id="KW-1185">Reference proteome</keyword>
<dbReference type="Proteomes" id="UP001497382">
    <property type="component" value="Unassembled WGS sequence"/>
</dbReference>
<name>A0AAV1Z2H5_9ARAC</name>
<evidence type="ECO:0000313" key="2">
    <source>
        <dbReference type="Proteomes" id="UP001497382"/>
    </source>
</evidence>
<dbReference type="EMBL" id="CAXIEN010000018">
    <property type="protein sequence ID" value="CAL1265544.1"/>
    <property type="molecule type" value="Genomic_DNA"/>
</dbReference>
<dbReference type="AlphaFoldDB" id="A0AAV1Z2H5"/>
<protein>
    <submittedName>
        <fullName evidence="1">Uncharacterized protein</fullName>
    </submittedName>
</protein>
<accession>A0AAV1Z2H5</accession>
<sequence length="30" mass="3531">MENNNHYLARICERCIIQSCSENNPLCFKS</sequence>
<reference evidence="1 2" key="1">
    <citation type="submission" date="2024-04" db="EMBL/GenBank/DDBJ databases">
        <authorList>
            <person name="Rising A."/>
            <person name="Reimegard J."/>
            <person name="Sonavane S."/>
            <person name="Akerstrom W."/>
            <person name="Nylinder S."/>
            <person name="Hedman E."/>
            <person name="Kallberg Y."/>
        </authorList>
    </citation>
    <scope>NUCLEOTIDE SEQUENCE [LARGE SCALE GENOMIC DNA]</scope>
</reference>
<gene>
    <name evidence="1" type="ORF">LARSCL_LOCUS2586</name>
</gene>
<evidence type="ECO:0000313" key="1">
    <source>
        <dbReference type="EMBL" id="CAL1265544.1"/>
    </source>
</evidence>
<proteinExistence type="predicted"/>